<evidence type="ECO:0000313" key="3">
    <source>
        <dbReference type="Proteomes" id="UP000316714"/>
    </source>
</evidence>
<reference evidence="2 3" key="1">
    <citation type="submission" date="2019-02" db="EMBL/GenBank/DDBJ databases">
        <title>Deep-cultivation of Planctomycetes and their phenomic and genomic characterization uncovers novel biology.</title>
        <authorList>
            <person name="Wiegand S."/>
            <person name="Jogler M."/>
            <person name="Boedeker C."/>
            <person name="Pinto D."/>
            <person name="Vollmers J."/>
            <person name="Rivas-Marin E."/>
            <person name="Kohn T."/>
            <person name="Peeters S.H."/>
            <person name="Heuer A."/>
            <person name="Rast P."/>
            <person name="Oberbeckmann S."/>
            <person name="Bunk B."/>
            <person name="Jeske O."/>
            <person name="Meyerdierks A."/>
            <person name="Storesund J.E."/>
            <person name="Kallscheuer N."/>
            <person name="Luecker S."/>
            <person name="Lage O.M."/>
            <person name="Pohl T."/>
            <person name="Merkel B.J."/>
            <person name="Hornburger P."/>
            <person name="Mueller R.-W."/>
            <person name="Bruemmer F."/>
            <person name="Labrenz M."/>
            <person name="Spormann A.M."/>
            <person name="Op Den Camp H."/>
            <person name="Overmann J."/>
            <person name="Amann R."/>
            <person name="Jetten M.S.M."/>
            <person name="Mascher T."/>
            <person name="Medema M.H."/>
            <person name="Devos D.P."/>
            <person name="Kaster A.-K."/>
            <person name="Ovreas L."/>
            <person name="Rohde M."/>
            <person name="Galperin M.Y."/>
            <person name="Jogler C."/>
        </authorList>
    </citation>
    <scope>NUCLEOTIDE SEQUENCE [LARGE SCALE GENOMIC DNA]</scope>
    <source>
        <strain evidence="2 3">KOR34</strain>
    </source>
</reference>
<protein>
    <submittedName>
        <fullName evidence="2">Uncharacterized protein</fullName>
    </submittedName>
</protein>
<proteinExistence type="predicted"/>
<sequence length="101" mass="11513">MSEEQRSGQTVNLPVDSRPRFSPRPAGAWQRWSSLRGDILRHLHSCDSAGASVTVDQLAEQLDEALGLVERRAEELESLRLVRFHPDRWIELYPASRQMCG</sequence>
<dbReference type="Proteomes" id="UP000316714">
    <property type="component" value="Unassembled WGS sequence"/>
</dbReference>
<feature type="region of interest" description="Disordered" evidence="1">
    <location>
        <begin position="1"/>
        <end position="26"/>
    </location>
</feature>
<accession>A0A5C5V867</accession>
<dbReference type="EMBL" id="SIHJ01000002">
    <property type="protein sequence ID" value="TWT33935.1"/>
    <property type="molecule type" value="Genomic_DNA"/>
</dbReference>
<evidence type="ECO:0000313" key="2">
    <source>
        <dbReference type="EMBL" id="TWT33935.1"/>
    </source>
</evidence>
<gene>
    <name evidence="2" type="ORF">KOR34_37710</name>
</gene>
<dbReference type="AlphaFoldDB" id="A0A5C5V867"/>
<organism evidence="2 3">
    <name type="scientific">Posidoniimonas corsicana</name>
    <dbReference type="NCBI Taxonomy" id="1938618"/>
    <lineage>
        <taxon>Bacteria</taxon>
        <taxon>Pseudomonadati</taxon>
        <taxon>Planctomycetota</taxon>
        <taxon>Planctomycetia</taxon>
        <taxon>Pirellulales</taxon>
        <taxon>Lacipirellulaceae</taxon>
        <taxon>Posidoniimonas</taxon>
    </lineage>
</organism>
<evidence type="ECO:0000256" key="1">
    <source>
        <dbReference type="SAM" id="MobiDB-lite"/>
    </source>
</evidence>
<keyword evidence="3" id="KW-1185">Reference proteome</keyword>
<dbReference type="RefSeq" id="WP_146566956.1">
    <property type="nucleotide sequence ID" value="NZ_SIHJ01000002.1"/>
</dbReference>
<name>A0A5C5V867_9BACT</name>
<dbReference type="OrthoDB" id="9906920at2"/>
<comment type="caution">
    <text evidence="2">The sequence shown here is derived from an EMBL/GenBank/DDBJ whole genome shotgun (WGS) entry which is preliminary data.</text>
</comment>